<gene>
    <name evidence="2" type="ORF">AVDCRST_MAG81-4290</name>
</gene>
<keyword evidence="1" id="KW-1133">Transmembrane helix</keyword>
<dbReference type="AlphaFoldDB" id="A0A6J4VVA3"/>
<reference evidence="2" key="1">
    <citation type="submission" date="2020-02" db="EMBL/GenBank/DDBJ databases">
        <authorList>
            <person name="Meier V. D."/>
        </authorList>
    </citation>
    <scope>NUCLEOTIDE SEQUENCE</scope>
    <source>
        <strain evidence="2">AVDCRST_MAG81</strain>
    </source>
</reference>
<keyword evidence="1" id="KW-0472">Membrane</keyword>
<sequence length="131" mass="14673">MAFSSHRSRVTCPVCHHTQGAQVGSRVSGLVKCYHCQACLIISWSGHYVRDPLISAQVVSLDRFRRQRLAPRGQGRSRKFNHSAVVIFLSSVILGGLAFSQARELYPHFSINELELPLIREFGSPIEKVGR</sequence>
<evidence type="ECO:0000256" key="1">
    <source>
        <dbReference type="SAM" id="Phobius"/>
    </source>
</evidence>
<name>A0A6J4VVA3_9CYAN</name>
<organism evidence="2">
    <name type="scientific">uncultured Synechococcales cyanobacterium</name>
    <dbReference type="NCBI Taxonomy" id="1936017"/>
    <lineage>
        <taxon>Bacteria</taxon>
        <taxon>Bacillati</taxon>
        <taxon>Cyanobacteriota</taxon>
        <taxon>Cyanophyceae</taxon>
        <taxon>Synechococcales</taxon>
        <taxon>environmental samples</taxon>
    </lineage>
</organism>
<evidence type="ECO:0000313" key="2">
    <source>
        <dbReference type="EMBL" id="CAA9587869.1"/>
    </source>
</evidence>
<feature type="transmembrane region" description="Helical" evidence="1">
    <location>
        <begin position="80"/>
        <end position="99"/>
    </location>
</feature>
<dbReference type="EMBL" id="CADCWO010000220">
    <property type="protein sequence ID" value="CAA9587869.1"/>
    <property type="molecule type" value="Genomic_DNA"/>
</dbReference>
<proteinExistence type="predicted"/>
<keyword evidence="1" id="KW-0812">Transmembrane</keyword>
<accession>A0A6J4VVA3</accession>
<protein>
    <submittedName>
        <fullName evidence="2">Uncharacterized protein</fullName>
    </submittedName>
</protein>